<feature type="region of interest" description="Disordered" evidence="1">
    <location>
        <begin position="51"/>
        <end position="209"/>
    </location>
</feature>
<protein>
    <submittedName>
        <fullName evidence="2">Uncharacterized protein</fullName>
    </submittedName>
</protein>
<feature type="compositionally biased region" description="Basic residues" evidence="1">
    <location>
        <begin position="83"/>
        <end position="92"/>
    </location>
</feature>
<feature type="region of interest" description="Disordered" evidence="1">
    <location>
        <begin position="18"/>
        <end position="37"/>
    </location>
</feature>
<feature type="compositionally biased region" description="Low complexity" evidence="1">
    <location>
        <begin position="192"/>
        <end position="205"/>
    </location>
</feature>
<dbReference type="Proteomes" id="UP000694701">
    <property type="component" value="Unplaced"/>
</dbReference>
<accession>A0A8C2FGZ7</accession>
<feature type="compositionally biased region" description="Basic and acidic residues" evidence="1">
    <location>
        <begin position="106"/>
        <end position="116"/>
    </location>
</feature>
<evidence type="ECO:0000256" key="1">
    <source>
        <dbReference type="SAM" id="MobiDB-lite"/>
    </source>
</evidence>
<feature type="compositionally biased region" description="Polar residues" evidence="1">
    <location>
        <begin position="21"/>
        <end position="30"/>
    </location>
</feature>
<reference evidence="2" key="1">
    <citation type="submission" date="2025-08" db="UniProtKB">
        <authorList>
            <consortium name="Ensembl"/>
        </authorList>
    </citation>
    <scope>IDENTIFICATION</scope>
</reference>
<dbReference type="Ensembl" id="ENSCCRT00020061048.1">
    <property type="protein sequence ID" value="ENSCCRP00020055462.1"/>
    <property type="gene ID" value="ENSCCRG00020025982.1"/>
</dbReference>
<name>A0A8C2FGZ7_CYPCA</name>
<evidence type="ECO:0000313" key="2">
    <source>
        <dbReference type="Ensembl" id="ENSCCRP00020055462.1"/>
    </source>
</evidence>
<sequence>MIISQSVEYTKTPSKMGIMKQQVSGSQPSICSEPGKSKDLYDLSEVCPWEMEELPTPTEGKSQKHVSIAPTETNTIHESSAKSGHKSQHKQKGLGQSPSNRRRSRDKTGDRDEGRKPKSPLNLNAHKDASPWNFEDLPVQQMEPVGLSPKRTSHKKNISKSSTRDSAISKRADVCPWETEVLPNVTSNDKQPATTENHTTPTPSTYLNMADVCPWNFDEKLP</sequence>
<dbReference type="AlphaFoldDB" id="A0A8C2FGZ7"/>
<organism evidence="2 3">
    <name type="scientific">Cyprinus carpio</name>
    <name type="common">Common carp</name>
    <dbReference type="NCBI Taxonomy" id="7962"/>
    <lineage>
        <taxon>Eukaryota</taxon>
        <taxon>Metazoa</taxon>
        <taxon>Chordata</taxon>
        <taxon>Craniata</taxon>
        <taxon>Vertebrata</taxon>
        <taxon>Euteleostomi</taxon>
        <taxon>Actinopterygii</taxon>
        <taxon>Neopterygii</taxon>
        <taxon>Teleostei</taxon>
        <taxon>Ostariophysi</taxon>
        <taxon>Cypriniformes</taxon>
        <taxon>Cyprinidae</taxon>
        <taxon>Cyprininae</taxon>
        <taxon>Cyprinus</taxon>
    </lineage>
</organism>
<evidence type="ECO:0000313" key="3">
    <source>
        <dbReference type="Proteomes" id="UP000694701"/>
    </source>
</evidence>
<feature type="compositionally biased region" description="Polar residues" evidence="1">
    <location>
        <begin position="70"/>
        <end position="82"/>
    </location>
</feature>
<proteinExistence type="predicted"/>